<dbReference type="Proteomes" id="UP000726737">
    <property type="component" value="Unassembled WGS sequence"/>
</dbReference>
<reference evidence="2" key="1">
    <citation type="journal article" date="2020" name="Fungal Divers.">
        <title>Resolving the Mortierellaceae phylogeny through synthesis of multi-gene phylogenetics and phylogenomics.</title>
        <authorList>
            <person name="Vandepol N."/>
            <person name="Liber J."/>
            <person name="Desiro A."/>
            <person name="Na H."/>
            <person name="Kennedy M."/>
            <person name="Barry K."/>
            <person name="Grigoriev I.V."/>
            <person name="Miller A.N."/>
            <person name="O'Donnell K."/>
            <person name="Stajich J.E."/>
            <person name="Bonito G."/>
        </authorList>
    </citation>
    <scope>NUCLEOTIDE SEQUENCE</scope>
    <source>
        <strain evidence="2">KOD948</strain>
    </source>
</reference>
<sequence>MTSAKRPAKTSTSQKKLTKDTKPETPIAKPASRKRIPKSTEITVSEASGDTDSHSTKRRRSCEDEGGKSAPKPKKSSPKATSRRRKALKSLVEVPMTSTAKALMDEVPALTDAFKRKATTHDTTCLGDIYRVQEQAYALQAGQPTVLEKQFAKEVETLKEFVAVARCRWDQLNQSVKDHETTMAIESDDLIQRLTRTVVEHANQLTETNMEHIESDTLVQDMQQVIRNRD</sequence>
<evidence type="ECO:0000256" key="1">
    <source>
        <dbReference type="SAM" id="MobiDB-lite"/>
    </source>
</evidence>
<feature type="compositionally biased region" description="Basic residues" evidence="1">
    <location>
        <begin position="71"/>
        <end position="86"/>
    </location>
</feature>
<evidence type="ECO:0000313" key="3">
    <source>
        <dbReference type="Proteomes" id="UP000726737"/>
    </source>
</evidence>
<feature type="region of interest" description="Disordered" evidence="1">
    <location>
        <begin position="1"/>
        <end position="86"/>
    </location>
</feature>
<accession>A0A9P6QC50</accession>
<comment type="caution">
    <text evidence="2">The sequence shown here is derived from an EMBL/GenBank/DDBJ whole genome shotgun (WGS) entry which is preliminary data.</text>
</comment>
<feature type="compositionally biased region" description="Polar residues" evidence="1">
    <location>
        <begin position="1"/>
        <end position="15"/>
    </location>
</feature>
<name>A0A9P6QC50_9FUNG</name>
<dbReference type="OrthoDB" id="10378759at2759"/>
<proteinExistence type="predicted"/>
<keyword evidence="3" id="KW-1185">Reference proteome</keyword>
<dbReference type="AlphaFoldDB" id="A0A9P6QC50"/>
<evidence type="ECO:0000313" key="2">
    <source>
        <dbReference type="EMBL" id="KAG0264009.1"/>
    </source>
</evidence>
<organism evidence="2 3">
    <name type="scientific">Mortierella polycephala</name>
    <dbReference type="NCBI Taxonomy" id="41804"/>
    <lineage>
        <taxon>Eukaryota</taxon>
        <taxon>Fungi</taxon>
        <taxon>Fungi incertae sedis</taxon>
        <taxon>Mucoromycota</taxon>
        <taxon>Mortierellomycotina</taxon>
        <taxon>Mortierellomycetes</taxon>
        <taxon>Mortierellales</taxon>
        <taxon>Mortierellaceae</taxon>
        <taxon>Mortierella</taxon>
    </lineage>
</organism>
<gene>
    <name evidence="2" type="ORF">BG011_007569</name>
</gene>
<feature type="compositionally biased region" description="Polar residues" evidence="1">
    <location>
        <begin position="40"/>
        <end position="50"/>
    </location>
</feature>
<protein>
    <submittedName>
        <fullName evidence="2">Uncharacterized protein</fullName>
    </submittedName>
</protein>
<feature type="compositionally biased region" description="Basic and acidic residues" evidence="1">
    <location>
        <begin position="51"/>
        <end position="67"/>
    </location>
</feature>
<dbReference type="EMBL" id="JAAAJA010000059">
    <property type="protein sequence ID" value="KAG0264009.1"/>
    <property type="molecule type" value="Genomic_DNA"/>
</dbReference>